<dbReference type="InterPro" id="IPR015943">
    <property type="entry name" value="WD40/YVTN_repeat-like_dom_sf"/>
</dbReference>
<dbReference type="PANTHER" id="PTHR47197:SF3">
    <property type="entry name" value="DIHYDRO-HEME D1 DEHYDROGENASE"/>
    <property type="match status" value="1"/>
</dbReference>
<sequence length="603" mass="65397">MVPKAVMNIGDALMRNKLVTIGLLFCALSVSAATWMSPVDTDWLGNSLCLTLEDAEAIMLLDSETLEVSKRIELPTKPSATAVSNDGRTLYVTGGGVRGRVFVVEAASGKLEHTIDVGHSPTAPVLSPDGSRLYVCNQFSSDVSIIDLTEGKETQRIPLVREPVAADLSKDGRQLFVANLIPAGRADIDYVAAVVSVVDTDTGETSEIPLVNGAVGLYGLKVSPDGNFVFVTHMVARHQVSTTQLERGWVATNALSIIRVADKKLLYTALLDDPNLGFANAWAIDFSDDGKQIIVSAAGGHELSVIELQPMFEKIAKQANADNDLGFLSGIRARIQLQGKGPRSMAIKGSTAYVTHYFTDSIELVNLKAGTTHATTHVELNKGFTMTEARKGELFFHDASLCFQKWLSCLSCHPGIRADGFNWDLLNDGFGNPKNTKSMLYAHRTPPTTWLGVRANAEVSVRAGFEHIQFMVRPEEDAKAIDAFLKSLRPTPSPHLVNGGLSKLAQHGKRVFNAARCVHCHKGPLYTDGKQHEVGTTKGMDAGRPVDTPSLIELWRTAPYLHDGRAATVREVLESEDHGAISERLEHLSPKDITALEAFLLSL</sequence>
<dbReference type="HOGENOM" id="CLU_019300_0_0_0"/>
<keyword evidence="1 4" id="KW-0349">Heme</keyword>
<dbReference type="EMBL" id="CP001998">
    <property type="protein sequence ID" value="ADE53990.1"/>
    <property type="molecule type" value="Genomic_DNA"/>
</dbReference>
<evidence type="ECO:0000256" key="2">
    <source>
        <dbReference type="ARBA" id="ARBA00022723"/>
    </source>
</evidence>
<gene>
    <name evidence="6" type="ordered locus">Caka_0968</name>
</gene>
<dbReference type="eggNOG" id="COG1858">
    <property type="taxonomic scope" value="Bacteria"/>
</dbReference>
<evidence type="ECO:0000256" key="4">
    <source>
        <dbReference type="PROSITE-ProRule" id="PRU00433"/>
    </source>
</evidence>
<dbReference type="InterPro" id="IPR011964">
    <property type="entry name" value="YVTN_b-propeller_repeat"/>
</dbReference>
<dbReference type="PROSITE" id="PS51007">
    <property type="entry name" value="CYTC"/>
    <property type="match status" value="1"/>
</dbReference>
<dbReference type="NCBIfam" id="TIGR02276">
    <property type="entry name" value="beta_rpt_yvtn"/>
    <property type="match status" value="1"/>
</dbReference>
<dbReference type="GO" id="GO:0046872">
    <property type="term" value="F:metal ion binding"/>
    <property type="evidence" value="ECO:0007669"/>
    <property type="project" value="UniProtKB-KW"/>
</dbReference>
<accession>D5EQZ7</accession>
<evidence type="ECO:0000256" key="1">
    <source>
        <dbReference type="ARBA" id="ARBA00022617"/>
    </source>
</evidence>
<dbReference type="KEGG" id="caa:Caka_0968"/>
<dbReference type="eggNOG" id="COG3391">
    <property type="taxonomic scope" value="Bacteria"/>
</dbReference>
<dbReference type="Gene3D" id="2.130.10.10">
    <property type="entry name" value="YVTN repeat-like/Quinoprotein amine dehydrogenase"/>
    <property type="match status" value="1"/>
</dbReference>
<reference evidence="6 7" key="1">
    <citation type="journal article" date="2010" name="Stand. Genomic Sci.">
        <title>Complete genome sequence of Coraliomargarita akajimensis type strain (04OKA010-24).</title>
        <authorList>
            <person name="Mavromatis K."/>
            <person name="Abt B."/>
            <person name="Brambilla E."/>
            <person name="Lapidus A."/>
            <person name="Copeland A."/>
            <person name="Deshpande S."/>
            <person name="Nolan M."/>
            <person name="Lucas S."/>
            <person name="Tice H."/>
            <person name="Cheng J.F."/>
            <person name="Han C."/>
            <person name="Detter J.C."/>
            <person name="Woyke T."/>
            <person name="Goodwin L."/>
            <person name="Pitluck S."/>
            <person name="Held B."/>
            <person name="Brettin T."/>
            <person name="Tapia R."/>
            <person name="Ivanova N."/>
            <person name="Mikhailova N."/>
            <person name="Pati A."/>
            <person name="Liolios K."/>
            <person name="Chen A."/>
            <person name="Palaniappan K."/>
            <person name="Land M."/>
            <person name="Hauser L."/>
            <person name="Chang Y.J."/>
            <person name="Jeffries C.D."/>
            <person name="Rohde M."/>
            <person name="Goker M."/>
            <person name="Bristow J."/>
            <person name="Eisen J.A."/>
            <person name="Markowitz V."/>
            <person name="Hugenholtz P."/>
            <person name="Klenk H.P."/>
            <person name="Kyrpides N.C."/>
        </authorList>
    </citation>
    <scope>NUCLEOTIDE SEQUENCE [LARGE SCALE GENOMIC DNA]</scope>
    <source>
        <strain evidence="7">DSM 45221 / IAM 15411 / JCM 23193 / KCTC 12865</strain>
    </source>
</reference>
<dbReference type="Proteomes" id="UP000000925">
    <property type="component" value="Chromosome"/>
</dbReference>
<evidence type="ECO:0000256" key="3">
    <source>
        <dbReference type="ARBA" id="ARBA00023004"/>
    </source>
</evidence>
<dbReference type="AlphaFoldDB" id="D5EQZ7"/>
<organism evidence="6 7">
    <name type="scientific">Coraliomargarita akajimensis (strain DSM 45221 / IAM 15411 / JCM 23193 / KCTC 12865 / 04OKA010-24)</name>
    <dbReference type="NCBI Taxonomy" id="583355"/>
    <lineage>
        <taxon>Bacteria</taxon>
        <taxon>Pseudomonadati</taxon>
        <taxon>Verrucomicrobiota</taxon>
        <taxon>Opitutia</taxon>
        <taxon>Puniceicoccales</taxon>
        <taxon>Coraliomargaritaceae</taxon>
        <taxon>Coraliomargarita</taxon>
    </lineage>
</organism>
<evidence type="ECO:0000313" key="7">
    <source>
        <dbReference type="Proteomes" id="UP000000925"/>
    </source>
</evidence>
<dbReference type="SUPFAM" id="SSF46626">
    <property type="entry name" value="Cytochrome c"/>
    <property type="match status" value="2"/>
</dbReference>
<dbReference type="InterPro" id="IPR051200">
    <property type="entry name" value="Host-pathogen_enzymatic-act"/>
</dbReference>
<dbReference type="InterPro" id="IPR009056">
    <property type="entry name" value="Cyt_c-like_dom"/>
</dbReference>
<protein>
    <submittedName>
        <fullName evidence="6">Surface layer protein</fullName>
    </submittedName>
</protein>
<dbReference type="Gene3D" id="1.10.760.10">
    <property type="entry name" value="Cytochrome c-like domain"/>
    <property type="match status" value="2"/>
</dbReference>
<dbReference type="InterPro" id="IPR011045">
    <property type="entry name" value="N2O_reductase_N"/>
</dbReference>
<evidence type="ECO:0000313" key="6">
    <source>
        <dbReference type="EMBL" id="ADE53990.1"/>
    </source>
</evidence>
<proteinExistence type="predicted"/>
<dbReference type="GO" id="GO:0009055">
    <property type="term" value="F:electron transfer activity"/>
    <property type="evidence" value="ECO:0007669"/>
    <property type="project" value="InterPro"/>
</dbReference>
<name>D5EQZ7_CORAD</name>
<dbReference type="STRING" id="583355.Caka_0968"/>
<keyword evidence="3 4" id="KW-0408">Iron</keyword>
<keyword evidence="2 4" id="KW-0479">Metal-binding</keyword>
<dbReference type="InterPro" id="IPR036909">
    <property type="entry name" value="Cyt_c-like_dom_sf"/>
</dbReference>
<feature type="domain" description="Cytochrome c" evidence="5">
    <location>
        <begin position="503"/>
        <end position="603"/>
    </location>
</feature>
<dbReference type="SUPFAM" id="SSF50974">
    <property type="entry name" value="Nitrous oxide reductase, N-terminal domain"/>
    <property type="match status" value="1"/>
</dbReference>
<evidence type="ECO:0000259" key="5">
    <source>
        <dbReference type="PROSITE" id="PS51007"/>
    </source>
</evidence>
<keyword evidence="7" id="KW-1185">Reference proteome</keyword>
<dbReference type="PANTHER" id="PTHR47197">
    <property type="entry name" value="PROTEIN NIRF"/>
    <property type="match status" value="1"/>
</dbReference>
<dbReference type="GO" id="GO:0020037">
    <property type="term" value="F:heme binding"/>
    <property type="evidence" value="ECO:0007669"/>
    <property type="project" value="InterPro"/>
</dbReference>